<sequence length="289" mass="32296">MDLLALRKVMDTPSFPQKFSQMQIRRVVSLHVAGAVDKRPARLYIPYGKVRGVILFFHGGGFVHGGLNAYHGICCRLALSSHAAVLSVDYRLAPEHPFPAAVEDAEQVWVWLCHVLQQRFPNQKVVVAGDSAGANLAAVIAFKARHAKSDQLAGQLLFYPTLSGAYALPSRFQYAENYMLTKRLMEWYGKMYLTEESCFENVDFAPLLHTDFSGLAPAIIITAQFDPLYDEGRYYAAALHKAGVKVWYRCYGGTIHGFLNFYVFMPKAKKALSYAGQTVRNLLEAADHP</sequence>
<dbReference type="GO" id="GO:0106435">
    <property type="term" value="F:carboxylesterase activity"/>
    <property type="evidence" value="ECO:0007669"/>
    <property type="project" value="UniProtKB-EC"/>
</dbReference>
<reference evidence="5 6" key="1">
    <citation type="submission" date="2020-08" db="EMBL/GenBank/DDBJ databases">
        <title>Complete genome sequence of Entomobacter blattae G55GP.</title>
        <authorList>
            <person name="Poehlein A."/>
            <person name="Guzman J."/>
            <person name="Daniel R."/>
            <person name="Vilcinskas A."/>
        </authorList>
    </citation>
    <scope>NUCLEOTIDE SEQUENCE [LARGE SCALE GENOMIC DNA]</scope>
    <source>
        <strain evidence="5 6">G55GP</strain>
    </source>
</reference>
<evidence type="ECO:0000313" key="5">
    <source>
        <dbReference type="EMBL" id="QNT77420.1"/>
    </source>
</evidence>
<gene>
    <name evidence="5" type="primary">nlhH</name>
    <name evidence="5" type="ORF">JGUZn3_01550</name>
</gene>
<dbReference type="Gene3D" id="3.40.50.1820">
    <property type="entry name" value="alpha/beta hydrolase"/>
    <property type="match status" value="1"/>
</dbReference>
<comment type="similarity">
    <text evidence="1">Belongs to the 'GDXG' lipolytic enzyme family.</text>
</comment>
<accession>A0A7H1NNR0</accession>
<dbReference type="AlphaFoldDB" id="A0A7H1NNR0"/>
<evidence type="ECO:0000256" key="2">
    <source>
        <dbReference type="ARBA" id="ARBA00022801"/>
    </source>
</evidence>
<evidence type="ECO:0000256" key="3">
    <source>
        <dbReference type="PROSITE-ProRule" id="PRU10038"/>
    </source>
</evidence>
<feature type="domain" description="Alpha/beta hydrolase fold-3" evidence="4">
    <location>
        <begin position="54"/>
        <end position="259"/>
    </location>
</feature>
<dbReference type="EC" id="3.1.1.1" evidence="5"/>
<dbReference type="PANTHER" id="PTHR48081:SF8">
    <property type="entry name" value="ALPHA_BETA HYDROLASE FOLD-3 DOMAIN-CONTAINING PROTEIN-RELATED"/>
    <property type="match status" value="1"/>
</dbReference>
<dbReference type="EMBL" id="CP060244">
    <property type="protein sequence ID" value="QNT77420.1"/>
    <property type="molecule type" value="Genomic_DNA"/>
</dbReference>
<dbReference type="SUPFAM" id="SSF53474">
    <property type="entry name" value="alpha/beta-Hydrolases"/>
    <property type="match status" value="1"/>
</dbReference>
<dbReference type="PROSITE" id="PS01174">
    <property type="entry name" value="LIPASE_GDXG_SER"/>
    <property type="match status" value="1"/>
</dbReference>
<dbReference type="PANTHER" id="PTHR48081">
    <property type="entry name" value="AB HYDROLASE SUPERFAMILY PROTEIN C4A8.06C"/>
    <property type="match status" value="1"/>
</dbReference>
<dbReference type="InterPro" id="IPR050300">
    <property type="entry name" value="GDXG_lipolytic_enzyme"/>
</dbReference>
<dbReference type="KEGG" id="ebla:JGUZn3_01550"/>
<dbReference type="Proteomes" id="UP000516349">
    <property type="component" value="Chromosome"/>
</dbReference>
<keyword evidence="6" id="KW-1185">Reference proteome</keyword>
<protein>
    <submittedName>
        <fullName evidence="5">Carboxylesterase NlhH</fullName>
        <ecNumber evidence="5">3.1.1.1</ecNumber>
    </submittedName>
</protein>
<feature type="active site" evidence="3">
    <location>
        <position position="131"/>
    </location>
</feature>
<evidence type="ECO:0000259" key="4">
    <source>
        <dbReference type="Pfam" id="PF07859"/>
    </source>
</evidence>
<dbReference type="RefSeq" id="WP_238996843.1">
    <property type="nucleotide sequence ID" value="NZ_CP060244.1"/>
</dbReference>
<dbReference type="Pfam" id="PF07859">
    <property type="entry name" value="Abhydrolase_3"/>
    <property type="match status" value="1"/>
</dbReference>
<keyword evidence="2 5" id="KW-0378">Hydrolase</keyword>
<dbReference type="InterPro" id="IPR033140">
    <property type="entry name" value="Lipase_GDXG_put_SER_AS"/>
</dbReference>
<evidence type="ECO:0000313" key="6">
    <source>
        <dbReference type="Proteomes" id="UP000516349"/>
    </source>
</evidence>
<organism evidence="5 6">
    <name type="scientific">Entomobacter blattae</name>
    <dbReference type="NCBI Taxonomy" id="2762277"/>
    <lineage>
        <taxon>Bacteria</taxon>
        <taxon>Pseudomonadati</taxon>
        <taxon>Pseudomonadota</taxon>
        <taxon>Alphaproteobacteria</taxon>
        <taxon>Acetobacterales</taxon>
        <taxon>Acetobacteraceae</taxon>
        <taxon>Entomobacter</taxon>
    </lineage>
</organism>
<proteinExistence type="inferred from homology"/>
<dbReference type="InterPro" id="IPR029058">
    <property type="entry name" value="AB_hydrolase_fold"/>
</dbReference>
<name>A0A7H1NNR0_9PROT</name>
<dbReference type="InterPro" id="IPR013094">
    <property type="entry name" value="AB_hydrolase_3"/>
</dbReference>
<evidence type="ECO:0000256" key="1">
    <source>
        <dbReference type="ARBA" id="ARBA00010515"/>
    </source>
</evidence>